<keyword evidence="2" id="KW-1185">Reference proteome</keyword>
<dbReference type="OrthoDB" id="5367448at2759"/>
<protein>
    <submittedName>
        <fullName evidence="1">Uncharacterized protein</fullName>
    </submittedName>
</protein>
<evidence type="ECO:0000313" key="1">
    <source>
        <dbReference type="EMBL" id="KAF2006576.1"/>
    </source>
</evidence>
<feature type="non-terminal residue" evidence="1">
    <location>
        <position position="244"/>
    </location>
</feature>
<dbReference type="Proteomes" id="UP000799779">
    <property type="component" value="Unassembled WGS sequence"/>
</dbReference>
<proteinExistence type="predicted"/>
<reference evidence="1" key="1">
    <citation type="journal article" date="2020" name="Stud. Mycol.">
        <title>101 Dothideomycetes genomes: a test case for predicting lifestyles and emergence of pathogens.</title>
        <authorList>
            <person name="Haridas S."/>
            <person name="Albert R."/>
            <person name="Binder M."/>
            <person name="Bloem J."/>
            <person name="Labutti K."/>
            <person name="Salamov A."/>
            <person name="Andreopoulos B."/>
            <person name="Baker S."/>
            <person name="Barry K."/>
            <person name="Bills G."/>
            <person name="Bluhm B."/>
            <person name="Cannon C."/>
            <person name="Castanera R."/>
            <person name="Culley D."/>
            <person name="Daum C."/>
            <person name="Ezra D."/>
            <person name="Gonzalez J."/>
            <person name="Henrissat B."/>
            <person name="Kuo A."/>
            <person name="Liang C."/>
            <person name="Lipzen A."/>
            <person name="Lutzoni F."/>
            <person name="Magnuson J."/>
            <person name="Mondo S."/>
            <person name="Nolan M."/>
            <person name="Ohm R."/>
            <person name="Pangilinan J."/>
            <person name="Park H.-J."/>
            <person name="Ramirez L."/>
            <person name="Alfaro M."/>
            <person name="Sun H."/>
            <person name="Tritt A."/>
            <person name="Yoshinaga Y."/>
            <person name="Zwiers L.-H."/>
            <person name="Turgeon B."/>
            <person name="Goodwin S."/>
            <person name="Spatafora J."/>
            <person name="Crous P."/>
            <person name="Grigoriev I."/>
        </authorList>
    </citation>
    <scope>NUCLEOTIDE SEQUENCE</scope>
    <source>
        <strain evidence="1">CBS 123094</strain>
    </source>
</reference>
<gene>
    <name evidence="1" type="ORF">P154DRAFT_455345</name>
</gene>
<sequence length="244" mass="27476">MSTARSFSQLLASRCIHLRIQPRPANLSESREVLRVLKRFGEISTYKSLRYEYHNPANNVALAIFREAEAAQKALDASPIRFSLETRVEDAEAAVEDPFADGHPAQMDPDDMTSMSPPTDGIDDILRPSTLIGRTFPPSPSPKAPSPAPLPYAPTSPHLIPTSKKWFHVTIDRSQAVHQDFVERQPFWKEYSPMKNMVQEDLANVVPLLGLSDVAKRPLFQHRTRNRVLKRMAERAGREGVSVR</sequence>
<evidence type="ECO:0000313" key="2">
    <source>
        <dbReference type="Proteomes" id="UP000799779"/>
    </source>
</evidence>
<organism evidence="1 2">
    <name type="scientific">Amniculicola lignicola CBS 123094</name>
    <dbReference type="NCBI Taxonomy" id="1392246"/>
    <lineage>
        <taxon>Eukaryota</taxon>
        <taxon>Fungi</taxon>
        <taxon>Dikarya</taxon>
        <taxon>Ascomycota</taxon>
        <taxon>Pezizomycotina</taxon>
        <taxon>Dothideomycetes</taxon>
        <taxon>Pleosporomycetidae</taxon>
        <taxon>Pleosporales</taxon>
        <taxon>Amniculicolaceae</taxon>
        <taxon>Amniculicola</taxon>
    </lineage>
</organism>
<name>A0A6A5X2U6_9PLEO</name>
<dbReference type="AlphaFoldDB" id="A0A6A5X2U6"/>
<dbReference type="EMBL" id="ML977559">
    <property type="protein sequence ID" value="KAF2006576.1"/>
    <property type="molecule type" value="Genomic_DNA"/>
</dbReference>
<accession>A0A6A5X2U6</accession>